<gene>
    <name evidence="1" type="ORF">BB559_005159</name>
</gene>
<dbReference type="AlphaFoldDB" id="A0A2T9YAE2"/>
<dbReference type="EMBL" id="MBFT01000556">
    <property type="protein sequence ID" value="PVU89303.1"/>
    <property type="molecule type" value="Genomic_DNA"/>
</dbReference>
<dbReference type="Proteomes" id="UP000245699">
    <property type="component" value="Unassembled WGS sequence"/>
</dbReference>
<protein>
    <submittedName>
        <fullName evidence="1">Uncharacterized protein</fullName>
    </submittedName>
</protein>
<name>A0A2T9YAE2_9FUNG</name>
<evidence type="ECO:0000313" key="2">
    <source>
        <dbReference type="Proteomes" id="UP000245699"/>
    </source>
</evidence>
<feature type="non-terminal residue" evidence="1">
    <location>
        <position position="99"/>
    </location>
</feature>
<proteinExistence type="predicted"/>
<keyword evidence="2" id="KW-1185">Reference proteome</keyword>
<accession>A0A2T9YAE2</accession>
<comment type="caution">
    <text evidence="1">The sequence shown here is derived from an EMBL/GenBank/DDBJ whole genome shotgun (WGS) entry which is preliminary data.</text>
</comment>
<organism evidence="1 2">
    <name type="scientific">Furculomyces boomerangus</name>
    <dbReference type="NCBI Taxonomy" id="61424"/>
    <lineage>
        <taxon>Eukaryota</taxon>
        <taxon>Fungi</taxon>
        <taxon>Fungi incertae sedis</taxon>
        <taxon>Zoopagomycota</taxon>
        <taxon>Kickxellomycotina</taxon>
        <taxon>Harpellomycetes</taxon>
        <taxon>Harpellales</taxon>
        <taxon>Harpellaceae</taxon>
        <taxon>Furculomyces</taxon>
    </lineage>
</organism>
<evidence type="ECO:0000313" key="1">
    <source>
        <dbReference type="EMBL" id="PVU89303.1"/>
    </source>
</evidence>
<reference evidence="1 2" key="1">
    <citation type="journal article" date="2018" name="MBio">
        <title>Comparative Genomics Reveals the Core Gene Toolbox for the Fungus-Insect Symbiosis.</title>
        <authorList>
            <person name="Wang Y."/>
            <person name="Stata M."/>
            <person name="Wang W."/>
            <person name="Stajich J.E."/>
            <person name="White M.M."/>
            <person name="Moncalvo J.M."/>
        </authorList>
    </citation>
    <scope>NUCLEOTIDE SEQUENCE [LARGE SCALE GENOMIC DNA]</scope>
    <source>
        <strain evidence="1 2">AUS-77-4</strain>
    </source>
</reference>
<sequence>MVLKNEGLETTISETDSKELDYIMKNKHDIYYKSFLNYPEIQKMQAISKIKKINSEPKLIINNPEIQKTCGRPKFQKRLSLSSTKWLPSSFENKKNSKK</sequence>